<dbReference type="SUPFAM" id="SSF54506">
    <property type="entry name" value="Diaminopimelate epimerase-like"/>
    <property type="match status" value="1"/>
</dbReference>
<dbReference type="PANTHER" id="PTHR13774">
    <property type="entry name" value="PHENAZINE BIOSYNTHESIS PROTEIN"/>
    <property type="match status" value="1"/>
</dbReference>
<evidence type="ECO:0000313" key="3">
    <source>
        <dbReference type="EMBL" id="TPE61064.1"/>
    </source>
</evidence>
<name>A0A501XLB2_9SPHN</name>
<dbReference type="EMBL" id="VFSU01000024">
    <property type="protein sequence ID" value="TPE61064.1"/>
    <property type="molecule type" value="Genomic_DNA"/>
</dbReference>
<accession>A0A501XLB2</accession>
<sequence length="295" mass="30790">MSHSFEIVDVFTATARAGNQLAVVTDARGLDTAAMQSIAREFNFAETSFILPPADPANDAQVRIFTPEEEMPFAGHPNVGTAFVAARLGSLFGKPVGDAMRFEEAAGLVQLEVLRESGAVTGAWCRAPRALALGAAVAPAVVAGLAGIAEADILHGRFSPTFASVGAEFLFAEVTADALERARPNAEAFARVEGTIGQTGGLLGLHLHVRDSNDPSRVDARMFAPLSGISEDPATGSAAAALGAFLHSLRPAEARFLMSQGRHIGRPSEILAEVRADGVWIGGPCAPFARGEFNT</sequence>
<dbReference type="AlphaFoldDB" id="A0A501XLB2"/>
<dbReference type="Pfam" id="PF02567">
    <property type="entry name" value="PhzC-PhzF"/>
    <property type="match status" value="1"/>
</dbReference>
<proteinExistence type="inferred from homology"/>
<evidence type="ECO:0000256" key="2">
    <source>
        <dbReference type="PIRSR" id="PIRSR016184-1"/>
    </source>
</evidence>
<comment type="caution">
    <text evidence="3">The sequence shown here is derived from an EMBL/GenBank/DDBJ whole genome shotgun (WGS) entry which is preliminary data.</text>
</comment>
<dbReference type="GO" id="GO:0016853">
    <property type="term" value="F:isomerase activity"/>
    <property type="evidence" value="ECO:0007669"/>
    <property type="project" value="TreeGrafter"/>
</dbReference>
<dbReference type="InterPro" id="IPR003719">
    <property type="entry name" value="Phenazine_PhzF-like"/>
</dbReference>
<evidence type="ECO:0000256" key="1">
    <source>
        <dbReference type="ARBA" id="ARBA00008270"/>
    </source>
</evidence>
<dbReference type="Proteomes" id="UP000319897">
    <property type="component" value="Unassembled WGS sequence"/>
</dbReference>
<keyword evidence="4" id="KW-1185">Reference proteome</keyword>
<dbReference type="NCBIfam" id="TIGR00654">
    <property type="entry name" value="PhzF_family"/>
    <property type="match status" value="1"/>
</dbReference>
<reference evidence="3 4" key="1">
    <citation type="submission" date="2019-06" db="EMBL/GenBank/DDBJ databases">
        <authorList>
            <person name="Lee I."/>
            <person name="Jang G.I."/>
            <person name="Hwang C.Y."/>
        </authorList>
    </citation>
    <scope>NUCLEOTIDE SEQUENCE [LARGE SCALE GENOMIC DNA]</scope>
    <source>
        <strain evidence="3 4">PAMC 28131</strain>
    </source>
</reference>
<organism evidence="3 4">
    <name type="scientific">Sandaracinobacter neustonicus</name>
    <dbReference type="NCBI Taxonomy" id="1715348"/>
    <lineage>
        <taxon>Bacteria</taxon>
        <taxon>Pseudomonadati</taxon>
        <taxon>Pseudomonadota</taxon>
        <taxon>Alphaproteobacteria</taxon>
        <taxon>Sphingomonadales</taxon>
        <taxon>Sphingosinicellaceae</taxon>
        <taxon>Sandaracinobacter</taxon>
    </lineage>
</organism>
<dbReference type="RefSeq" id="WP_140928122.1">
    <property type="nucleotide sequence ID" value="NZ_VFSU01000024.1"/>
</dbReference>
<dbReference type="PANTHER" id="PTHR13774:SF32">
    <property type="entry name" value="ANTISENSE-ENHANCING SEQUENCE 1"/>
    <property type="match status" value="1"/>
</dbReference>
<dbReference type="GO" id="GO:0005737">
    <property type="term" value="C:cytoplasm"/>
    <property type="evidence" value="ECO:0007669"/>
    <property type="project" value="TreeGrafter"/>
</dbReference>
<evidence type="ECO:0000313" key="4">
    <source>
        <dbReference type="Proteomes" id="UP000319897"/>
    </source>
</evidence>
<dbReference type="Gene3D" id="3.10.310.10">
    <property type="entry name" value="Diaminopimelate Epimerase, Chain A, domain 1"/>
    <property type="match status" value="2"/>
</dbReference>
<dbReference type="OrthoDB" id="9788221at2"/>
<feature type="active site" evidence="2">
    <location>
        <position position="46"/>
    </location>
</feature>
<comment type="similarity">
    <text evidence="1">Belongs to the PhzF family.</text>
</comment>
<protein>
    <submittedName>
        <fullName evidence="3">PhzF family phenazine biosynthesis protein</fullName>
    </submittedName>
</protein>
<dbReference type="PIRSF" id="PIRSF016184">
    <property type="entry name" value="PhzC_PhzF"/>
    <property type="match status" value="1"/>
</dbReference>
<gene>
    <name evidence="3" type="ORF">FJQ54_09180</name>
</gene>